<dbReference type="SMART" id="SM00666">
    <property type="entry name" value="PB1"/>
    <property type="match status" value="1"/>
</dbReference>
<dbReference type="Gene3D" id="3.10.20.90">
    <property type="entry name" value="Phosphatidylinositol 3-kinase Catalytic Subunit, Chain A, domain 1"/>
    <property type="match status" value="1"/>
</dbReference>
<feature type="region of interest" description="Disordered" evidence="1">
    <location>
        <begin position="394"/>
        <end position="413"/>
    </location>
</feature>
<feature type="domain" description="PB1" evidence="2">
    <location>
        <begin position="55"/>
        <end position="143"/>
    </location>
</feature>
<reference evidence="3 4" key="1">
    <citation type="journal article" date="2018" name="Nat. Genet.">
        <title>The Rosa genome provides new insights in the design of modern roses.</title>
        <authorList>
            <person name="Bendahmane M."/>
        </authorList>
    </citation>
    <scope>NUCLEOTIDE SEQUENCE [LARGE SCALE GENOMIC DNA]</scope>
    <source>
        <strain evidence="4">cv. Old Blush</strain>
    </source>
</reference>
<organism evidence="3 4">
    <name type="scientific">Rosa chinensis</name>
    <name type="common">China rose</name>
    <dbReference type="NCBI Taxonomy" id="74649"/>
    <lineage>
        <taxon>Eukaryota</taxon>
        <taxon>Viridiplantae</taxon>
        <taxon>Streptophyta</taxon>
        <taxon>Embryophyta</taxon>
        <taxon>Tracheophyta</taxon>
        <taxon>Spermatophyta</taxon>
        <taxon>Magnoliopsida</taxon>
        <taxon>eudicotyledons</taxon>
        <taxon>Gunneridae</taxon>
        <taxon>Pentapetalae</taxon>
        <taxon>rosids</taxon>
        <taxon>fabids</taxon>
        <taxon>Rosales</taxon>
        <taxon>Rosaceae</taxon>
        <taxon>Rosoideae</taxon>
        <taxon>Rosoideae incertae sedis</taxon>
        <taxon>Rosa</taxon>
    </lineage>
</organism>
<comment type="caution">
    <text evidence="3">The sequence shown here is derived from an EMBL/GenBank/DDBJ whole genome shotgun (WGS) entry which is preliminary data.</text>
</comment>
<feature type="compositionally biased region" description="Low complexity" evidence="1">
    <location>
        <begin position="368"/>
        <end position="379"/>
    </location>
</feature>
<dbReference type="STRING" id="74649.A0A2P6PQI7"/>
<feature type="region of interest" description="Disordered" evidence="1">
    <location>
        <begin position="355"/>
        <end position="385"/>
    </location>
</feature>
<dbReference type="InterPro" id="IPR053198">
    <property type="entry name" value="Gynoecium_Dev_Regulator"/>
</dbReference>
<evidence type="ECO:0000259" key="2">
    <source>
        <dbReference type="SMART" id="SM00666"/>
    </source>
</evidence>
<dbReference type="SUPFAM" id="SSF54277">
    <property type="entry name" value="CAD &amp; PB1 domains"/>
    <property type="match status" value="1"/>
</dbReference>
<sequence length="487" mass="53069">MENSYSYNSYPDSGGSSPRSREIDFENPPPWEDQQNPNYKVKFMCSYGGKILPRPHDNQLTYTGGETKILAVERTIKFSVLVARLSALSDSDVSFKYQLPGEDLDALISVTNDDDLEHMMHEYDRLYRASARPARMRLFLFPLNHSDSFGSDRSSDRDRFVEALNSGPIPAPDPISKPPVVVQNNVDFIPGWGKAGVVVTPPPPPAQPTVPELVAPPPEFQVRSGLGGDRVIGSDPVVNPVEFQRQLQDLQRLQIGDQPDQQYRRKSDDNLIGAGGGGGYGAAAGDYYMQKVPEKLPPVTMSQQISPPAGYWPEKHVAGGGFPGTVTGAPEQQQPMYMISAGGGGVYHAPPMVRPVTAPTNQGYYHMQQQPPQQQQQQQRMASDVYRDQPVYSAMPQPQQQQQTSSLPPQPPKYVATYAETAPYTQVAYDSATGRQVYYTAQGGGVVQPQQAYSAVGPAAVSGEMRVAGGLSPEGKVVGSKLPQTSV</sequence>
<dbReference type="FunFam" id="3.10.20.90:FF:000058">
    <property type="entry name" value="Octicosapeptide/phox/Bem1p domain kinase superfamily protein"/>
    <property type="match status" value="1"/>
</dbReference>
<dbReference type="Pfam" id="PF00564">
    <property type="entry name" value="PB1"/>
    <property type="match status" value="1"/>
</dbReference>
<dbReference type="InterPro" id="IPR000270">
    <property type="entry name" value="PB1_dom"/>
</dbReference>
<accession>A0A2P6PQI7</accession>
<evidence type="ECO:0000313" key="4">
    <source>
        <dbReference type="Proteomes" id="UP000238479"/>
    </source>
</evidence>
<dbReference type="OMA" id="AWEDPNQ"/>
<protein>
    <submittedName>
        <fullName evidence="3">Putative PB1 domain-containing protein</fullName>
    </submittedName>
</protein>
<dbReference type="Proteomes" id="UP000238479">
    <property type="component" value="Chromosome 6"/>
</dbReference>
<dbReference type="Gramene" id="PRQ24166">
    <property type="protein sequence ID" value="PRQ24166"/>
    <property type="gene ID" value="RchiOBHm_Chr6g0269391"/>
</dbReference>
<evidence type="ECO:0000313" key="3">
    <source>
        <dbReference type="EMBL" id="PRQ24166.1"/>
    </source>
</evidence>
<dbReference type="PANTHER" id="PTHR31066">
    <property type="entry name" value="OS05G0427100 PROTEIN-RELATED"/>
    <property type="match status" value="1"/>
</dbReference>
<feature type="compositionally biased region" description="Polar residues" evidence="1">
    <location>
        <begin position="1"/>
        <end position="18"/>
    </location>
</feature>
<gene>
    <name evidence="3" type="ORF">RchiOBHm_Chr6g0269391</name>
</gene>
<proteinExistence type="predicted"/>
<keyword evidence="4" id="KW-1185">Reference proteome</keyword>
<name>A0A2P6PQI7_ROSCH</name>
<dbReference type="CDD" id="cd06410">
    <property type="entry name" value="PB1_UP2"/>
    <property type="match status" value="1"/>
</dbReference>
<dbReference type="EMBL" id="PDCK01000044">
    <property type="protein sequence ID" value="PRQ24166.1"/>
    <property type="molecule type" value="Genomic_DNA"/>
</dbReference>
<evidence type="ECO:0000256" key="1">
    <source>
        <dbReference type="SAM" id="MobiDB-lite"/>
    </source>
</evidence>
<feature type="compositionally biased region" description="Low complexity" evidence="1">
    <location>
        <begin position="396"/>
        <end position="407"/>
    </location>
</feature>
<feature type="region of interest" description="Disordered" evidence="1">
    <location>
        <begin position="1"/>
        <end position="36"/>
    </location>
</feature>
<dbReference type="AlphaFoldDB" id="A0A2P6PQI7"/>
<dbReference type="PANTHER" id="PTHR31066:SF100">
    <property type="entry name" value="PB1 DOMAIN-CONTAINING PROTEIN"/>
    <property type="match status" value="1"/>
</dbReference>